<sequence>MHLKLPDLVPPGFALLTWSYNEQRLHWSNRPARPLTGPHRSYFLIPILRFLRYTGSTTSLKAVTVLRSLNCVAVPNTHARRKLSNFQWSIRIFPSVNNSFIDTVWGRLLLKSTELPSRLF</sequence>
<protein>
    <submittedName>
        <fullName evidence="1">Uncharacterized protein</fullName>
    </submittedName>
</protein>
<dbReference type="Proteomes" id="UP000014480">
    <property type="component" value="Unassembled WGS sequence"/>
</dbReference>
<comment type="caution">
    <text evidence="1">The sequence shown here is derived from an EMBL/GenBank/DDBJ whole genome shotgun (WGS) entry which is preliminary data.</text>
</comment>
<accession>A0A484G2J1</accession>
<gene>
    <name evidence="1" type="ORF">Cob_v003198</name>
</gene>
<evidence type="ECO:0000313" key="2">
    <source>
        <dbReference type="Proteomes" id="UP000014480"/>
    </source>
</evidence>
<dbReference type="EMBL" id="AMCV02000005">
    <property type="protein sequence ID" value="TDZ24368.1"/>
    <property type="molecule type" value="Genomic_DNA"/>
</dbReference>
<organism evidence="1 2">
    <name type="scientific">Colletotrichum orbiculare (strain 104-T / ATCC 96160 / CBS 514.97 / LARS 414 / MAFF 240422)</name>
    <name type="common">Cucumber anthracnose fungus</name>
    <name type="synonym">Colletotrichum lagenarium</name>
    <dbReference type="NCBI Taxonomy" id="1213857"/>
    <lineage>
        <taxon>Eukaryota</taxon>
        <taxon>Fungi</taxon>
        <taxon>Dikarya</taxon>
        <taxon>Ascomycota</taxon>
        <taxon>Pezizomycotina</taxon>
        <taxon>Sordariomycetes</taxon>
        <taxon>Hypocreomycetidae</taxon>
        <taxon>Glomerellales</taxon>
        <taxon>Glomerellaceae</taxon>
        <taxon>Colletotrichum</taxon>
        <taxon>Colletotrichum orbiculare species complex</taxon>
    </lineage>
</organism>
<keyword evidence="2" id="KW-1185">Reference proteome</keyword>
<name>A0A484G2J1_COLOR</name>
<dbReference type="AlphaFoldDB" id="A0A484G2J1"/>
<proteinExistence type="predicted"/>
<reference evidence="2" key="2">
    <citation type="journal article" date="2019" name="Mol. Plant Microbe Interact.">
        <title>Genome sequence resources for four phytopathogenic fungi from the Colletotrichum orbiculare species complex.</title>
        <authorList>
            <person name="Gan P."/>
            <person name="Tsushima A."/>
            <person name="Narusaka M."/>
            <person name="Narusaka Y."/>
            <person name="Takano Y."/>
            <person name="Kubo Y."/>
            <person name="Shirasu K."/>
        </authorList>
    </citation>
    <scope>GENOME REANNOTATION</scope>
    <source>
        <strain evidence="2">104-T / ATCC 96160 / CBS 514.97 / LARS 414 / MAFF 240422</strain>
    </source>
</reference>
<evidence type="ECO:0000313" key="1">
    <source>
        <dbReference type="EMBL" id="TDZ24368.1"/>
    </source>
</evidence>
<reference evidence="2" key="1">
    <citation type="journal article" date="2013" name="New Phytol.">
        <title>Comparative genomic and transcriptomic analyses reveal the hemibiotrophic stage shift of Colletotrichum fungi.</title>
        <authorList>
            <person name="Gan P."/>
            <person name="Ikeda K."/>
            <person name="Irieda H."/>
            <person name="Narusaka M."/>
            <person name="O'Connell R.J."/>
            <person name="Narusaka Y."/>
            <person name="Takano Y."/>
            <person name="Kubo Y."/>
            <person name="Shirasu K."/>
        </authorList>
    </citation>
    <scope>NUCLEOTIDE SEQUENCE [LARGE SCALE GENOMIC DNA]</scope>
    <source>
        <strain evidence="2">104-T / ATCC 96160 / CBS 514.97 / LARS 414 / MAFF 240422</strain>
    </source>
</reference>